<comment type="caution">
    <text evidence="9">The sequence shown here is derived from an EMBL/GenBank/DDBJ whole genome shotgun (WGS) entry which is preliminary data.</text>
</comment>
<comment type="cofactor">
    <cofactor evidence="1 6">
        <name>pyridoxal 5'-phosphate</name>
        <dbReference type="ChEBI" id="CHEBI:597326"/>
    </cofactor>
</comment>
<sequence length="347" mass="36553">MNGMPAPQPRPWLAAAPGYRSGSTTATPEGRLASNESPAAPAWVARAAPDLADLDVHRYPDARVEDLRSAIAGAAGVDPAEVVVGNGSDELIHLLVQAYAAYTGGIVTATPGYALYPLCARRLGATVTEVPLTGWRHDLDAMAEVPADLAFVANPHNPTGTVVDPDALARFAARAAARAVVVDEAYVDFTTGPRLDTVALAVREPRVVVVRTFSKAHALAGLRVGYLIAHRDIAAQIERLRLPFSVSAPAQRLGVLALAHAAETAERVREIVTTRERLVTVLRSAGLEVVDSQSNFVLVLTPDSERLLTRLAEAGIAARPGRDLGVPDAVRITVPSPVGLERLAAAL</sequence>
<keyword evidence="5 6" id="KW-0663">Pyridoxal phosphate</keyword>
<keyword evidence="6" id="KW-0028">Amino-acid biosynthesis</keyword>
<dbReference type="Gene3D" id="3.40.640.10">
    <property type="entry name" value="Type I PLP-dependent aspartate aminotransferase-like (Major domain)"/>
    <property type="match status" value="1"/>
</dbReference>
<reference evidence="9 10" key="1">
    <citation type="submission" date="2016-12" db="EMBL/GenBank/DDBJ databases">
        <title>The draft genome sequence of Actinophytocola xinjiangensis.</title>
        <authorList>
            <person name="Wang W."/>
            <person name="Yuan L."/>
        </authorList>
    </citation>
    <scope>NUCLEOTIDE SEQUENCE [LARGE SCALE GENOMIC DNA]</scope>
    <source>
        <strain evidence="9 10">CGMCC 4.4663</strain>
    </source>
</reference>
<name>A0A7Z0WPL8_9PSEU</name>
<dbReference type="EC" id="2.6.1.9" evidence="6"/>
<dbReference type="PANTHER" id="PTHR43643">
    <property type="entry name" value="HISTIDINOL-PHOSPHATE AMINOTRANSFERASE 2"/>
    <property type="match status" value="1"/>
</dbReference>
<comment type="catalytic activity">
    <reaction evidence="6">
        <text>L-histidinol phosphate + 2-oxoglutarate = 3-(imidazol-4-yl)-2-oxopropyl phosphate + L-glutamate</text>
        <dbReference type="Rhea" id="RHEA:23744"/>
        <dbReference type="ChEBI" id="CHEBI:16810"/>
        <dbReference type="ChEBI" id="CHEBI:29985"/>
        <dbReference type="ChEBI" id="CHEBI:57766"/>
        <dbReference type="ChEBI" id="CHEBI:57980"/>
        <dbReference type="EC" id="2.6.1.9"/>
    </reaction>
</comment>
<dbReference type="Proteomes" id="UP000185696">
    <property type="component" value="Unassembled WGS sequence"/>
</dbReference>
<feature type="compositionally biased region" description="Pro residues" evidence="7">
    <location>
        <begin position="1"/>
        <end position="10"/>
    </location>
</feature>
<evidence type="ECO:0000256" key="1">
    <source>
        <dbReference type="ARBA" id="ARBA00001933"/>
    </source>
</evidence>
<evidence type="ECO:0000313" key="9">
    <source>
        <dbReference type="EMBL" id="OLF12350.1"/>
    </source>
</evidence>
<dbReference type="InterPro" id="IPR004839">
    <property type="entry name" value="Aminotransferase_I/II_large"/>
</dbReference>
<feature type="region of interest" description="Disordered" evidence="7">
    <location>
        <begin position="1"/>
        <end position="39"/>
    </location>
</feature>
<dbReference type="EMBL" id="MSIF01000003">
    <property type="protein sequence ID" value="OLF12350.1"/>
    <property type="molecule type" value="Genomic_DNA"/>
</dbReference>
<dbReference type="AlphaFoldDB" id="A0A7Z0WPL8"/>
<evidence type="ECO:0000259" key="8">
    <source>
        <dbReference type="Pfam" id="PF00155"/>
    </source>
</evidence>
<protein>
    <recommendedName>
        <fullName evidence="6">Histidinol-phosphate aminotransferase</fullName>
        <ecNumber evidence="6">2.6.1.9</ecNumber>
    </recommendedName>
    <alternativeName>
        <fullName evidence="6">Imidazole acetol-phosphate transaminase</fullName>
    </alternativeName>
</protein>
<evidence type="ECO:0000256" key="5">
    <source>
        <dbReference type="ARBA" id="ARBA00022898"/>
    </source>
</evidence>
<comment type="pathway">
    <text evidence="6">Amino-acid biosynthesis; L-histidine biosynthesis; L-histidine from 5-phospho-alpha-D-ribose 1-diphosphate: step 7/9.</text>
</comment>
<dbReference type="CDD" id="cd00609">
    <property type="entry name" value="AAT_like"/>
    <property type="match status" value="1"/>
</dbReference>
<evidence type="ECO:0000256" key="7">
    <source>
        <dbReference type="SAM" id="MobiDB-lite"/>
    </source>
</evidence>
<dbReference type="HAMAP" id="MF_01023">
    <property type="entry name" value="HisC_aminotrans_2"/>
    <property type="match status" value="1"/>
</dbReference>
<keyword evidence="4 6" id="KW-0808">Transferase</keyword>
<dbReference type="UniPathway" id="UPA00031">
    <property type="reaction ID" value="UER00012"/>
</dbReference>
<evidence type="ECO:0000256" key="4">
    <source>
        <dbReference type="ARBA" id="ARBA00022679"/>
    </source>
</evidence>
<feature type="domain" description="Aminotransferase class I/classII large" evidence="8">
    <location>
        <begin position="32"/>
        <end position="347"/>
    </location>
</feature>
<dbReference type="InterPro" id="IPR015421">
    <property type="entry name" value="PyrdxlP-dep_Trfase_major"/>
</dbReference>
<dbReference type="InterPro" id="IPR015424">
    <property type="entry name" value="PyrdxlP-dep_Trfase"/>
</dbReference>
<keyword evidence="10" id="KW-1185">Reference proteome</keyword>
<dbReference type="SUPFAM" id="SSF53383">
    <property type="entry name" value="PLP-dependent transferases"/>
    <property type="match status" value="1"/>
</dbReference>
<dbReference type="InterPro" id="IPR050106">
    <property type="entry name" value="HistidinolP_aminotransfase"/>
</dbReference>
<evidence type="ECO:0000313" key="10">
    <source>
        <dbReference type="Proteomes" id="UP000185696"/>
    </source>
</evidence>
<dbReference type="PANTHER" id="PTHR43643:SF3">
    <property type="entry name" value="HISTIDINOL-PHOSPHATE AMINOTRANSFERASE"/>
    <property type="match status" value="1"/>
</dbReference>
<proteinExistence type="inferred from homology"/>
<dbReference type="Gene3D" id="3.90.1150.10">
    <property type="entry name" value="Aspartate Aminotransferase, domain 1"/>
    <property type="match status" value="1"/>
</dbReference>
<evidence type="ECO:0000256" key="2">
    <source>
        <dbReference type="ARBA" id="ARBA00011738"/>
    </source>
</evidence>
<dbReference type="InterPro" id="IPR005861">
    <property type="entry name" value="HisP_aminotrans"/>
</dbReference>
<organism evidence="9 10">
    <name type="scientific">Actinophytocola xinjiangensis</name>
    <dbReference type="NCBI Taxonomy" id="485602"/>
    <lineage>
        <taxon>Bacteria</taxon>
        <taxon>Bacillati</taxon>
        <taxon>Actinomycetota</taxon>
        <taxon>Actinomycetes</taxon>
        <taxon>Pseudonocardiales</taxon>
        <taxon>Pseudonocardiaceae</taxon>
    </lineage>
</organism>
<comment type="similarity">
    <text evidence="6">Belongs to the class-II pyridoxal-phosphate-dependent aminotransferase family. Histidinol-phosphate aminotransferase subfamily.</text>
</comment>
<keyword evidence="3 6" id="KW-0032">Aminotransferase</keyword>
<dbReference type="Pfam" id="PF00155">
    <property type="entry name" value="Aminotran_1_2"/>
    <property type="match status" value="1"/>
</dbReference>
<feature type="modified residue" description="N6-(pyridoxal phosphate)lysine" evidence="6">
    <location>
        <position position="215"/>
    </location>
</feature>
<evidence type="ECO:0000256" key="3">
    <source>
        <dbReference type="ARBA" id="ARBA00022576"/>
    </source>
</evidence>
<evidence type="ECO:0000256" key="6">
    <source>
        <dbReference type="HAMAP-Rule" id="MF_01023"/>
    </source>
</evidence>
<comment type="subunit">
    <text evidence="2 6">Homodimer.</text>
</comment>
<dbReference type="GO" id="GO:0030170">
    <property type="term" value="F:pyridoxal phosphate binding"/>
    <property type="evidence" value="ECO:0007669"/>
    <property type="project" value="InterPro"/>
</dbReference>
<dbReference type="InterPro" id="IPR015422">
    <property type="entry name" value="PyrdxlP-dep_Trfase_small"/>
</dbReference>
<keyword evidence="6" id="KW-0368">Histidine biosynthesis</keyword>
<accession>A0A7Z0WPL8</accession>
<dbReference type="OrthoDB" id="4042503at2"/>
<gene>
    <name evidence="6" type="primary">hisC</name>
    <name evidence="9" type="ORF">BLA60_10305</name>
</gene>
<dbReference type="GO" id="GO:0004400">
    <property type="term" value="F:histidinol-phosphate transaminase activity"/>
    <property type="evidence" value="ECO:0007669"/>
    <property type="project" value="UniProtKB-UniRule"/>
</dbReference>
<dbReference type="GO" id="GO:0000105">
    <property type="term" value="P:L-histidine biosynthetic process"/>
    <property type="evidence" value="ECO:0007669"/>
    <property type="project" value="UniProtKB-UniRule"/>
</dbReference>